<evidence type="ECO:0000313" key="1">
    <source>
        <dbReference type="EMBL" id="TKW48240.1"/>
    </source>
</evidence>
<proteinExistence type="predicted"/>
<dbReference type="AlphaFoldDB" id="A0A4U6WYM7"/>
<accession>A0A4U6WYM7</accession>
<protein>
    <recommendedName>
        <fullName evidence="3">RanBP2-type domain-containing protein</fullName>
    </recommendedName>
</protein>
<name>A0A4U6WYM7_9PEZI</name>
<sequence>MARSHAPRTRTKVVWFCHKCGTGPNNYSLDEYCPYCQRRRCHQCTVQEIQVRVDH</sequence>
<gene>
    <name evidence="1" type="ORF">CTA1_10548</name>
</gene>
<reference evidence="1 2" key="1">
    <citation type="journal article" date="2019" name="PLoS ONE">
        <title>Comparative genome analysis indicates high evolutionary potential of pathogenicity genes in Colletotrichum tanaceti.</title>
        <authorList>
            <person name="Lelwala R.V."/>
            <person name="Korhonen P.K."/>
            <person name="Young N.D."/>
            <person name="Scott J.B."/>
            <person name="Ades P.A."/>
            <person name="Gasser R.B."/>
            <person name="Taylor P.W.J."/>
        </authorList>
    </citation>
    <scope>NUCLEOTIDE SEQUENCE [LARGE SCALE GENOMIC DNA]</scope>
    <source>
        <strain evidence="1">BRIP57314</strain>
    </source>
</reference>
<evidence type="ECO:0000313" key="2">
    <source>
        <dbReference type="Proteomes" id="UP000310108"/>
    </source>
</evidence>
<keyword evidence="2" id="KW-1185">Reference proteome</keyword>
<dbReference type="EMBL" id="PJEX01001350">
    <property type="protein sequence ID" value="TKW48240.1"/>
    <property type="molecule type" value="Genomic_DNA"/>
</dbReference>
<organism evidence="1 2">
    <name type="scientific">Colletotrichum tanaceti</name>
    <dbReference type="NCBI Taxonomy" id="1306861"/>
    <lineage>
        <taxon>Eukaryota</taxon>
        <taxon>Fungi</taxon>
        <taxon>Dikarya</taxon>
        <taxon>Ascomycota</taxon>
        <taxon>Pezizomycotina</taxon>
        <taxon>Sordariomycetes</taxon>
        <taxon>Hypocreomycetidae</taxon>
        <taxon>Glomerellales</taxon>
        <taxon>Glomerellaceae</taxon>
        <taxon>Colletotrichum</taxon>
        <taxon>Colletotrichum destructivum species complex</taxon>
    </lineage>
</organism>
<evidence type="ECO:0008006" key="3">
    <source>
        <dbReference type="Google" id="ProtNLM"/>
    </source>
</evidence>
<comment type="caution">
    <text evidence="1">The sequence shown here is derived from an EMBL/GenBank/DDBJ whole genome shotgun (WGS) entry which is preliminary data.</text>
</comment>
<dbReference type="Proteomes" id="UP000310108">
    <property type="component" value="Unassembled WGS sequence"/>
</dbReference>